<proteinExistence type="predicted"/>
<dbReference type="EMBL" id="SGWV01000010">
    <property type="protein sequence ID" value="RZS52999.1"/>
    <property type="molecule type" value="Genomic_DNA"/>
</dbReference>
<dbReference type="GO" id="GO:0042026">
    <property type="term" value="P:protein refolding"/>
    <property type="evidence" value="ECO:0007669"/>
    <property type="project" value="TreeGrafter"/>
</dbReference>
<dbReference type="InterPro" id="IPR023212">
    <property type="entry name" value="Hsp33_helix_hairpin_bin_dom_sf"/>
</dbReference>
<accession>A0A4Q7LI13</accession>
<dbReference type="SUPFAM" id="SSF64397">
    <property type="entry name" value="Hsp33 domain"/>
    <property type="match status" value="1"/>
</dbReference>
<dbReference type="AlphaFoldDB" id="A0A4Q7LI13"/>
<protein>
    <submittedName>
        <fullName evidence="6">Molecular chaperone Hsp33</fullName>
    </submittedName>
</protein>
<keyword evidence="5" id="KW-0676">Redox-active center</keyword>
<evidence type="ECO:0000256" key="3">
    <source>
        <dbReference type="ARBA" id="ARBA00023157"/>
    </source>
</evidence>
<dbReference type="RefSeq" id="WP_242615576.1">
    <property type="nucleotide sequence ID" value="NZ_SGWV01000010.1"/>
</dbReference>
<sequence length="345" mass="37612">MARAKQPGLAMLPADPIDGGELHKFLFEGLPVRGILVRLTGAWTEMLARREAAGGYPEPVRRLLGEMSAAATLMQANIKFNGALILQMQGDGPVRMAVAEVQPELALRATATVVGEVPTEVESSGIAELLNVHGQGRCAITLDPTDRKPGQTPYQGVVPLHGDQREPLHALSEVLEHYMLQSEQLDTRLVLAADDRVAAGLLIQRLPVQGEKNLEGGTASGGRSNEDEIGLNEHYQRIAMLAATLKREELLTLNVDTLLRRLFWEEDLRRFEPQHPRFACTCSRERVARMLNSLGRDEVDSVLAERGHVEVGCEFCGIQYLFDPIDAAALFSPVVSQAGGSGTVQ</sequence>
<evidence type="ECO:0000256" key="1">
    <source>
        <dbReference type="ARBA" id="ARBA00022490"/>
    </source>
</evidence>
<dbReference type="CDD" id="cd00498">
    <property type="entry name" value="Hsp33"/>
    <property type="match status" value="1"/>
</dbReference>
<comment type="caution">
    <text evidence="6">The sequence shown here is derived from an EMBL/GenBank/DDBJ whole genome shotgun (WGS) entry which is preliminary data.</text>
</comment>
<evidence type="ECO:0000256" key="5">
    <source>
        <dbReference type="ARBA" id="ARBA00023284"/>
    </source>
</evidence>
<dbReference type="Gene3D" id="1.10.287.480">
    <property type="entry name" value="helix hairpin bin"/>
    <property type="match status" value="1"/>
</dbReference>
<dbReference type="PANTHER" id="PTHR30111:SF1">
    <property type="entry name" value="33 KDA CHAPERONIN"/>
    <property type="match status" value="1"/>
</dbReference>
<evidence type="ECO:0000256" key="4">
    <source>
        <dbReference type="ARBA" id="ARBA00023186"/>
    </source>
</evidence>
<dbReference type="GO" id="GO:0005737">
    <property type="term" value="C:cytoplasm"/>
    <property type="evidence" value="ECO:0007669"/>
    <property type="project" value="InterPro"/>
</dbReference>
<dbReference type="Proteomes" id="UP000293433">
    <property type="component" value="Unassembled WGS sequence"/>
</dbReference>
<name>A0A4Q7LI13_9BURK</name>
<evidence type="ECO:0000313" key="6">
    <source>
        <dbReference type="EMBL" id="RZS52999.1"/>
    </source>
</evidence>
<dbReference type="Gene3D" id="3.90.1280.10">
    <property type="entry name" value="HSP33 redox switch-like"/>
    <property type="match status" value="1"/>
</dbReference>
<evidence type="ECO:0000313" key="7">
    <source>
        <dbReference type="Proteomes" id="UP000293433"/>
    </source>
</evidence>
<dbReference type="InterPro" id="IPR016153">
    <property type="entry name" value="Heat_shock_Hsp33_N"/>
</dbReference>
<dbReference type="Pfam" id="PF01430">
    <property type="entry name" value="HSP33"/>
    <property type="match status" value="1"/>
</dbReference>
<dbReference type="InterPro" id="IPR016154">
    <property type="entry name" value="Heat_shock_Hsp33_C"/>
</dbReference>
<evidence type="ECO:0000256" key="2">
    <source>
        <dbReference type="ARBA" id="ARBA00022833"/>
    </source>
</evidence>
<keyword evidence="4" id="KW-0143">Chaperone</keyword>
<gene>
    <name evidence="6" type="ORF">EV685_2622</name>
</gene>
<dbReference type="InterPro" id="IPR000397">
    <property type="entry name" value="Heat_shock_Hsp33"/>
</dbReference>
<dbReference type="GO" id="GO:0051082">
    <property type="term" value="F:unfolded protein binding"/>
    <property type="evidence" value="ECO:0007669"/>
    <property type="project" value="InterPro"/>
</dbReference>
<keyword evidence="7" id="KW-1185">Reference proteome</keyword>
<keyword evidence="1" id="KW-0963">Cytoplasm</keyword>
<dbReference type="PIRSF" id="PIRSF005261">
    <property type="entry name" value="Heat_shock_Hsp33"/>
    <property type="match status" value="1"/>
</dbReference>
<reference evidence="6 7" key="1">
    <citation type="submission" date="2019-02" db="EMBL/GenBank/DDBJ databases">
        <title>Genomic Encyclopedia of Type Strains, Phase IV (KMG-IV): sequencing the most valuable type-strain genomes for metagenomic binning, comparative biology and taxonomic classification.</title>
        <authorList>
            <person name="Goeker M."/>
        </authorList>
    </citation>
    <scope>NUCLEOTIDE SEQUENCE [LARGE SCALE GENOMIC DNA]</scope>
    <source>
        <strain evidence="6 7">DSM 10617</strain>
    </source>
</reference>
<keyword evidence="2" id="KW-0862">Zinc</keyword>
<keyword evidence="3" id="KW-1015">Disulfide bond</keyword>
<dbReference type="GO" id="GO:0044183">
    <property type="term" value="F:protein folding chaperone"/>
    <property type="evidence" value="ECO:0007669"/>
    <property type="project" value="TreeGrafter"/>
</dbReference>
<dbReference type="PANTHER" id="PTHR30111">
    <property type="entry name" value="33 KDA CHAPERONIN"/>
    <property type="match status" value="1"/>
</dbReference>
<dbReference type="SUPFAM" id="SSF118352">
    <property type="entry name" value="HSP33 redox switch-like"/>
    <property type="match status" value="1"/>
</dbReference>
<organism evidence="6 7">
    <name type="scientific">Sphaerotilus mobilis</name>
    <dbReference type="NCBI Taxonomy" id="47994"/>
    <lineage>
        <taxon>Bacteria</taxon>
        <taxon>Pseudomonadati</taxon>
        <taxon>Pseudomonadota</taxon>
        <taxon>Betaproteobacteria</taxon>
        <taxon>Burkholderiales</taxon>
        <taxon>Sphaerotilaceae</taxon>
        <taxon>Sphaerotilus</taxon>
    </lineage>
</organism>
<dbReference type="Gene3D" id="3.55.30.10">
    <property type="entry name" value="Hsp33 domain"/>
    <property type="match status" value="1"/>
</dbReference>